<feature type="transmembrane region" description="Helical" evidence="9">
    <location>
        <begin position="157"/>
        <end position="177"/>
    </location>
</feature>
<proteinExistence type="predicted"/>
<dbReference type="GO" id="GO:0055085">
    <property type="term" value="P:transmembrane transport"/>
    <property type="evidence" value="ECO:0007669"/>
    <property type="project" value="InterPro"/>
</dbReference>
<evidence type="ECO:0000256" key="2">
    <source>
        <dbReference type="ARBA" id="ARBA00022553"/>
    </source>
</evidence>
<dbReference type="KEGG" id="prz:GZH47_00360"/>
<dbReference type="EMBL" id="CP048286">
    <property type="protein sequence ID" value="QHW29432.1"/>
    <property type="molecule type" value="Genomic_DNA"/>
</dbReference>
<keyword evidence="11" id="KW-1185">Reference proteome</keyword>
<evidence type="ECO:0000313" key="10">
    <source>
        <dbReference type="EMBL" id="QHW29432.1"/>
    </source>
</evidence>
<evidence type="ECO:0000256" key="5">
    <source>
        <dbReference type="ARBA" id="ARBA00022692"/>
    </source>
</evidence>
<dbReference type="InterPro" id="IPR004338">
    <property type="entry name" value="NqrB/RnfD"/>
</dbReference>
<feature type="transmembrane region" description="Helical" evidence="9">
    <location>
        <begin position="135"/>
        <end position="151"/>
    </location>
</feature>
<feature type="transmembrane region" description="Helical" evidence="9">
    <location>
        <begin position="67"/>
        <end position="86"/>
    </location>
</feature>
<keyword evidence="2" id="KW-0597">Phosphoprotein</keyword>
<dbReference type="AlphaFoldDB" id="A0A6C0NY80"/>
<accession>A0A6C0NY80</accession>
<evidence type="ECO:0000256" key="4">
    <source>
        <dbReference type="ARBA" id="ARBA00022643"/>
    </source>
</evidence>
<reference evidence="10 11" key="1">
    <citation type="submission" date="2020-02" db="EMBL/GenBank/DDBJ databases">
        <title>Paenibacillus sp. nov., isolated from rhizosphere soil of tomato.</title>
        <authorList>
            <person name="Weon H.-Y."/>
            <person name="Lee S.A."/>
        </authorList>
    </citation>
    <scope>NUCLEOTIDE SEQUENCE [LARGE SCALE GENOMIC DNA]</scope>
    <source>
        <strain evidence="10 11">14171R-81</strain>
    </source>
</reference>
<keyword evidence="4" id="KW-0288">FMN</keyword>
<keyword evidence="6" id="KW-1278">Translocase</keyword>
<sequence length="278" mass="30398">MKTTQWIKSPKAYVLIAIVVNLSIASWATHSLIGIENGGIAAGTAVVVDVIFARVKKRKRIMPDGAAITGLIVAMILSLNTAWPIIASTAGLSIISKHLLVYKKRAIFNPAAFGLFLSIPFFHTEQSWWGAFGDLPGWYIPLLLIGGYIVTSRVNKYPQVFVFFMTTFAMLLAMAYFHKGDAFDALRPPFINATLFFGCFMLTDPPTSPAKLRDQVVFGVIAAITGSVIYGLYGGLMYLFIGLLAGNVFHLLMQRLTANRPKSSSKPTSKQNSKPIST</sequence>
<dbReference type="Pfam" id="PF03116">
    <property type="entry name" value="NQR2_RnfD_RnfE"/>
    <property type="match status" value="1"/>
</dbReference>
<evidence type="ECO:0000256" key="8">
    <source>
        <dbReference type="ARBA" id="ARBA00023136"/>
    </source>
</evidence>
<dbReference type="PANTHER" id="PTHR30578:SF0">
    <property type="entry name" value="ION-TRANSLOCATING OXIDOREDUCTASE COMPLEX SUBUNIT D"/>
    <property type="match status" value="1"/>
</dbReference>
<dbReference type="GO" id="GO:0005886">
    <property type="term" value="C:plasma membrane"/>
    <property type="evidence" value="ECO:0007669"/>
    <property type="project" value="TreeGrafter"/>
</dbReference>
<evidence type="ECO:0000256" key="7">
    <source>
        <dbReference type="ARBA" id="ARBA00022989"/>
    </source>
</evidence>
<keyword evidence="1" id="KW-0813">Transport</keyword>
<dbReference type="Proteomes" id="UP000479114">
    <property type="component" value="Chromosome"/>
</dbReference>
<dbReference type="PANTHER" id="PTHR30578">
    <property type="entry name" value="ELECTRON TRANSPORT COMPLEX PROTEIN RNFD"/>
    <property type="match status" value="1"/>
</dbReference>
<dbReference type="RefSeq" id="WP_162638002.1">
    <property type="nucleotide sequence ID" value="NZ_CP048286.1"/>
</dbReference>
<gene>
    <name evidence="10" type="ORF">GZH47_00360</name>
</gene>
<feature type="transmembrane region" description="Helical" evidence="9">
    <location>
        <begin position="239"/>
        <end position="258"/>
    </location>
</feature>
<keyword evidence="7 9" id="KW-1133">Transmembrane helix</keyword>
<keyword evidence="3" id="KW-0285">Flavoprotein</keyword>
<evidence type="ECO:0000313" key="11">
    <source>
        <dbReference type="Proteomes" id="UP000479114"/>
    </source>
</evidence>
<organism evidence="10 11">
    <name type="scientific">Paenibacillus rhizovicinus</name>
    <dbReference type="NCBI Taxonomy" id="2704463"/>
    <lineage>
        <taxon>Bacteria</taxon>
        <taxon>Bacillati</taxon>
        <taxon>Bacillota</taxon>
        <taxon>Bacilli</taxon>
        <taxon>Bacillales</taxon>
        <taxon>Paenibacillaceae</taxon>
        <taxon>Paenibacillus</taxon>
    </lineage>
</organism>
<keyword evidence="5 9" id="KW-0812">Transmembrane</keyword>
<evidence type="ECO:0000256" key="9">
    <source>
        <dbReference type="SAM" id="Phobius"/>
    </source>
</evidence>
<name>A0A6C0NY80_9BACL</name>
<evidence type="ECO:0000256" key="1">
    <source>
        <dbReference type="ARBA" id="ARBA00022448"/>
    </source>
</evidence>
<evidence type="ECO:0000256" key="3">
    <source>
        <dbReference type="ARBA" id="ARBA00022630"/>
    </source>
</evidence>
<feature type="transmembrane region" description="Helical" evidence="9">
    <location>
        <begin position="39"/>
        <end position="55"/>
    </location>
</feature>
<protein>
    <submittedName>
        <fullName evidence="10">RnfABCDGE type electron transport complex subunit D</fullName>
    </submittedName>
</protein>
<feature type="transmembrane region" description="Helical" evidence="9">
    <location>
        <begin position="12"/>
        <end position="33"/>
    </location>
</feature>
<keyword evidence="8 9" id="KW-0472">Membrane</keyword>
<evidence type="ECO:0000256" key="6">
    <source>
        <dbReference type="ARBA" id="ARBA00022967"/>
    </source>
</evidence>